<dbReference type="InterPro" id="IPR003737">
    <property type="entry name" value="GlcNAc_PI_deacetylase-related"/>
</dbReference>
<evidence type="ECO:0000313" key="1">
    <source>
        <dbReference type="EMBL" id="GHB96009.1"/>
    </source>
</evidence>
<sequence>MVKIEPKPIVLAAAAHPDDIEFCFAGTLLLLKEAGCDIHMWNLANGCYGDMVHSRDEVAHIRWGEAQDSAKVAGAIAHPPLFDDLSIFYDRDSIAAVSAVVREIRPSIILTHSPNDYMEDHQNACRLVVTAAFSRGMPNHRTTPQQPTYDDSVRIYHAAPHGLRDGLGELFKPDFLIDIEPVIPTKGQMLNCHKSQKNWLEETQEMDAYIEEMISMSREMADRDYCDVVHAEGWRRHSHLGFCPPLYNPLDMLLTQNFYPISTTTPNSPRI</sequence>
<dbReference type="Pfam" id="PF02585">
    <property type="entry name" value="PIG-L"/>
    <property type="match status" value="1"/>
</dbReference>
<dbReference type="SUPFAM" id="SSF102588">
    <property type="entry name" value="LmbE-like"/>
    <property type="match status" value="1"/>
</dbReference>
<name>A0A8J3DFN8_9BACT</name>
<reference evidence="1" key="2">
    <citation type="submission" date="2020-09" db="EMBL/GenBank/DDBJ databases">
        <authorList>
            <person name="Sun Q."/>
            <person name="Kim S."/>
        </authorList>
    </citation>
    <scope>NUCLEOTIDE SEQUENCE</scope>
    <source>
        <strain evidence="1">KCTC 12870</strain>
    </source>
</reference>
<dbReference type="InterPro" id="IPR024078">
    <property type="entry name" value="LmbE-like_dom_sf"/>
</dbReference>
<reference evidence="1" key="1">
    <citation type="journal article" date="2014" name="Int. J. Syst. Evol. Microbiol.">
        <title>Complete genome sequence of Corynebacterium casei LMG S-19264T (=DSM 44701T), isolated from a smear-ripened cheese.</title>
        <authorList>
            <consortium name="US DOE Joint Genome Institute (JGI-PGF)"/>
            <person name="Walter F."/>
            <person name="Albersmeier A."/>
            <person name="Kalinowski J."/>
            <person name="Ruckert C."/>
        </authorList>
    </citation>
    <scope>NUCLEOTIDE SEQUENCE</scope>
    <source>
        <strain evidence="1">KCTC 12870</strain>
    </source>
</reference>
<dbReference type="PANTHER" id="PTHR12993">
    <property type="entry name" value="N-ACETYLGLUCOSAMINYL-PHOSPHATIDYLINOSITOL DE-N-ACETYLASE-RELATED"/>
    <property type="match status" value="1"/>
</dbReference>
<comment type="caution">
    <text evidence="1">The sequence shown here is derived from an EMBL/GenBank/DDBJ whole genome shotgun (WGS) entry which is preliminary data.</text>
</comment>
<dbReference type="Gene3D" id="3.40.50.10320">
    <property type="entry name" value="LmbE-like"/>
    <property type="match status" value="1"/>
</dbReference>
<dbReference type="RefSeq" id="WP_189512422.1">
    <property type="nucleotide sequence ID" value="NZ_BMXG01000005.1"/>
</dbReference>
<proteinExistence type="predicted"/>
<keyword evidence="2" id="KW-1185">Reference proteome</keyword>
<dbReference type="Proteomes" id="UP000642829">
    <property type="component" value="Unassembled WGS sequence"/>
</dbReference>
<dbReference type="PANTHER" id="PTHR12993:SF30">
    <property type="entry name" value="N-ACETYL-ALPHA-D-GLUCOSAMINYL L-MALATE DEACETYLASE 1"/>
    <property type="match status" value="1"/>
</dbReference>
<protein>
    <recommendedName>
        <fullName evidence="3">LmbE family protein</fullName>
    </recommendedName>
</protein>
<dbReference type="GO" id="GO:0016811">
    <property type="term" value="F:hydrolase activity, acting on carbon-nitrogen (but not peptide) bonds, in linear amides"/>
    <property type="evidence" value="ECO:0007669"/>
    <property type="project" value="TreeGrafter"/>
</dbReference>
<organism evidence="1 2">
    <name type="scientific">Cerasicoccus arenae</name>
    <dbReference type="NCBI Taxonomy" id="424488"/>
    <lineage>
        <taxon>Bacteria</taxon>
        <taxon>Pseudomonadati</taxon>
        <taxon>Verrucomicrobiota</taxon>
        <taxon>Opitutia</taxon>
        <taxon>Puniceicoccales</taxon>
        <taxon>Cerasicoccaceae</taxon>
        <taxon>Cerasicoccus</taxon>
    </lineage>
</organism>
<dbReference type="EMBL" id="BMXG01000005">
    <property type="protein sequence ID" value="GHB96009.1"/>
    <property type="molecule type" value="Genomic_DNA"/>
</dbReference>
<evidence type="ECO:0000313" key="2">
    <source>
        <dbReference type="Proteomes" id="UP000642829"/>
    </source>
</evidence>
<gene>
    <name evidence="1" type="ORF">GCM10007047_09660</name>
</gene>
<dbReference type="AlphaFoldDB" id="A0A8J3DFN8"/>
<evidence type="ECO:0008006" key="3">
    <source>
        <dbReference type="Google" id="ProtNLM"/>
    </source>
</evidence>
<accession>A0A8J3DFN8</accession>